<evidence type="ECO:0000256" key="6">
    <source>
        <dbReference type="ARBA" id="ARBA00023136"/>
    </source>
</evidence>
<dbReference type="InterPro" id="IPR044527">
    <property type="entry name" value="NrtA/CpmA_ABC-bd_dom"/>
</dbReference>
<keyword evidence="6" id="KW-0472">Membrane</keyword>
<dbReference type="EMBL" id="WKJJ01000010">
    <property type="protein sequence ID" value="MRV73483.1"/>
    <property type="molecule type" value="Genomic_DNA"/>
</dbReference>
<dbReference type="PANTHER" id="PTHR30024:SF7">
    <property type="entry name" value="NITRATE_NITRITE BINDING PROTEIN NRTA"/>
    <property type="match status" value="1"/>
</dbReference>
<gene>
    <name evidence="7" type="ORF">GJ700_17360</name>
</gene>
<keyword evidence="3" id="KW-1003">Cell membrane</keyword>
<evidence type="ECO:0000256" key="4">
    <source>
        <dbReference type="ARBA" id="ARBA00022519"/>
    </source>
</evidence>
<protein>
    <submittedName>
        <fullName evidence="7">Nitrate ABC transporter substrate-binding protein</fullName>
    </submittedName>
</protein>
<evidence type="ECO:0000256" key="5">
    <source>
        <dbReference type="ARBA" id="ARBA00022729"/>
    </source>
</evidence>
<evidence type="ECO:0000313" key="8">
    <source>
        <dbReference type="Proteomes" id="UP000446768"/>
    </source>
</evidence>
<keyword evidence="5" id="KW-0732">Signal</keyword>
<dbReference type="SUPFAM" id="SSF53850">
    <property type="entry name" value="Periplasmic binding protein-like II"/>
    <property type="match status" value="1"/>
</dbReference>
<organism evidence="7 8">
    <name type="scientific">Pseudoduganella rivuli</name>
    <dbReference type="NCBI Taxonomy" id="2666085"/>
    <lineage>
        <taxon>Bacteria</taxon>
        <taxon>Pseudomonadati</taxon>
        <taxon>Pseudomonadota</taxon>
        <taxon>Betaproteobacteria</taxon>
        <taxon>Burkholderiales</taxon>
        <taxon>Oxalobacteraceae</taxon>
        <taxon>Telluria group</taxon>
        <taxon>Pseudoduganella</taxon>
    </lineage>
</organism>
<comment type="caution">
    <text evidence="7">The sequence shown here is derived from an EMBL/GenBank/DDBJ whole genome shotgun (WGS) entry which is preliminary data.</text>
</comment>
<evidence type="ECO:0000313" key="7">
    <source>
        <dbReference type="EMBL" id="MRV73483.1"/>
    </source>
</evidence>
<evidence type="ECO:0000256" key="3">
    <source>
        <dbReference type="ARBA" id="ARBA00022475"/>
    </source>
</evidence>
<dbReference type="AlphaFoldDB" id="A0A7X2IPD3"/>
<dbReference type="GO" id="GO:0012505">
    <property type="term" value="C:endomembrane system"/>
    <property type="evidence" value="ECO:0007669"/>
    <property type="project" value="UniProtKB-SubCell"/>
</dbReference>
<dbReference type="Pfam" id="PF13379">
    <property type="entry name" value="NMT1_2"/>
    <property type="match status" value="1"/>
</dbReference>
<dbReference type="Gene3D" id="3.40.190.10">
    <property type="entry name" value="Periplasmic binding protein-like II"/>
    <property type="match status" value="2"/>
</dbReference>
<dbReference type="PANTHER" id="PTHR30024">
    <property type="entry name" value="ALIPHATIC SULFONATES-BINDING PROTEIN-RELATED"/>
    <property type="match status" value="1"/>
</dbReference>
<sequence>MTMVNKASPEKQVVKIGFNPLTDCASIVMAAVLGFDEKYGIKIVPSKESSWASVRDKLLTGDLDAAHALYGMVYGTQLGIGSPARDMAVLMNLNRNGQAITLSRRLAEQGATDGATLAALMAREPRTYTFAQTFPTGTHAMWLYYWLAAHGVDPLRDVRAITVPPAQMVPYLAAGYMDGFCAGEPWNHQAVMDGVGVTAATSQHIWPEHPEKVLAASGEFVRRHPNTCRAMIAAVLEASRWIDASAANRMAMAEIISGAAYVNTGKDAISQRILGHYQDGMGNSWEDAHALRFHQEGAVNFPYLSDGMWFMTQQRRWGLLKSDPDYHDVASAVHQTSLYKEAAEWTETPVPQGELRSSILMDGKVWDGRDPVRYAASFGIRQ</sequence>
<keyword evidence="4" id="KW-0997">Cell inner membrane</keyword>
<dbReference type="CDD" id="cd13553">
    <property type="entry name" value="PBP2_NrtA_CpmA_like"/>
    <property type="match status" value="1"/>
</dbReference>
<reference evidence="7 8" key="1">
    <citation type="submission" date="2019-11" db="EMBL/GenBank/DDBJ databases">
        <title>Novel species isolated from a subtropical stream in China.</title>
        <authorList>
            <person name="Lu H."/>
        </authorList>
    </citation>
    <scope>NUCLEOTIDE SEQUENCE [LARGE SCALE GENOMIC DNA]</scope>
    <source>
        <strain evidence="7 8">FT92W</strain>
    </source>
</reference>
<keyword evidence="2" id="KW-0813">Transport</keyword>
<keyword evidence="8" id="KW-1185">Reference proteome</keyword>
<comment type="subcellular location">
    <subcellularLocation>
        <location evidence="1">Endomembrane system</location>
    </subcellularLocation>
</comment>
<evidence type="ECO:0000256" key="2">
    <source>
        <dbReference type="ARBA" id="ARBA00022448"/>
    </source>
</evidence>
<accession>A0A7X2IPD3</accession>
<dbReference type="Proteomes" id="UP000446768">
    <property type="component" value="Unassembled WGS sequence"/>
</dbReference>
<proteinExistence type="predicted"/>
<evidence type="ECO:0000256" key="1">
    <source>
        <dbReference type="ARBA" id="ARBA00004308"/>
    </source>
</evidence>
<name>A0A7X2IPD3_9BURK</name>